<gene>
    <name evidence="4" type="ORF">CTTA_4492</name>
</gene>
<accession>A0A5A7MI25</accession>
<dbReference type="InterPro" id="IPR025166">
    <property type="entry name" value="Integrase_DNA_bind_dom"/>
</dbReference>
<evidence type="ECO:0000256" key="2">
    <source>
        <dbReference type="ARBA" id="ARBA00022908"/>
    </source>
</evidence>
<organism evidence="4 5">
    <name type="scientific">Comamonas testosteroni</name>
    <name type="common">Pseudomonas testosteroni</name>
    <dbReference type="NCBI Taxonomy" id="285"/>
    <lineage>
        <taxon>Bacteria</taxon>
        <taxon>Pseudomonadati</taxon>
        <taxon>Pseudomonadota</taxon>
        <taxon>Betaproteobacteria</taxon>
        <taxon>Burkholderiales</taxon>
        <taxon>Comamonadaceae</taxon>
        <taxon>Comamonas</taxon>
    </lineage>
</organism>
<dbReference type="InterPro" id="IPR050808">
    <property type="entry name" value="Phage_Integrase"/>
</dbReference>
<sequence length="100" mass="10964">MPKCNLYPGAKRERFADSGGLYLEVSPAGSRRWFWKYRKDGKEGRLALGSYPKVSLTAARKARDVARLQKSEGVDPAKARKLEKLINSTGLGGSFQGCGT</sequence>
<dbReference type="InterPro" id="IPR038488">
    <property type="entry name" value="Integrase_DNA-bd_sf"/>
</dbReference>
<evidence type="ECO:0000313" key="5">
    <source>
        <dbReference type="Proteomes" id="UP000323105"/>
    </source>
</evidence>
<feature type="domain" description="Integrase DNA-binding" evidence="3">
    <location>
        <begin position="11"/>
        <end position="82"/>
    </location>
</feature>
<name>A0A5A7MI25_COMTE</name>
<dbReference type="PANTHER" id="PTHR30629:SF9">
    <property type="entry name" value="PROTEIN INTB-RELATED"/>
    <property type="match status" value="1"/>
</dbReference>
<keyword evidence="2" id="KW-0229">DNA integration</keyword>
<dbReference type="AlphaFoldDB" id="A0A5A7MI25"/>
<dbReference type="Gene3D" id="3.30.160.390">
    <property type="entry name" value="Integrase, DNA-binding domain"/>
    <property type="match status" value="1"/>
</dbReference>
<reference evidence="4 5" key="1">
    <citation type="journal article" date="2019" name="Microbiol. Resour. Announc.">
        <title>Draft Genome Sequence of Comamonas testosteroni TA441, a Bacterium That Has a Cryptic Phenol Degradation Gene Cluster.</title>
        <authorList>
            <person name="Arai H."/>
            <person name="Ishii M."/>
        </authorList>
    </citation>
    <scope>NUCLEOTIDE SEQUENCE [LARGE SCALE GENOMIC DNA]</scope>
    <source>
        <strain evidence="4 5">TA441</strain>
    </source>
</reference>
<evidence type="ECO:0000259" key="3">
    <source>
        <dbReference type="Pfam" id="PF13356"/>
    </source>
</evidence>
<dbReference type="GO" id="GO:0015074">
    <property type="term" value="P:DNA integration"/>
    <property type="evidence" value="ECO:0007669"/>
    <property type="project" value="UniProtKB-KW"/>
</dbReference>
<protein>
    <recommendedName>
        <fullName evidence="3">Integrase DNA-binding domain-containing protein</fullName>
    </recommendedName>
</protein>
<evidence type="ECO:0000256" key="1">
    <source>
        <dbReference type="ARBA" id="ARBA00008857"/>
    </source>
</evidence>
<dbReference type="PANTHER" id="PTHR30629">
    <property type="entry name" value="PROPHAGE INTEGRASE"/>
    <property type="match status" value="1"/>
</dbReference>
<dbReference type="Proteomes" id="UP000323105">
    <property type="component" value="Unassembled WGS sequence"/>
</dbReference>
<evidence type="ECO:0000313" key="4">
    <source>
        <dbReference type="EMBL" id="GEQ77487.1"/>
    </source>
</evidence>
<proteinExistence type="inferred from homology"/>
<dbReference type="Pfam" id="PF13356">
    <property type="entry name" value="Arm-DNA-bind_3"/>
    <property type="match status" value="1"/>
</dbReference>
<dbReference type="EMBL" id="BKBW01000013">
    <property type="protein sequence ID" value="GEQ77487.1"/>
    <property type="molecule type" value="Genomic_DNA"/>
</dbReference>
<dbReference type="RefSeq" id="WP_238707793.1">
    <property type="nucleotide sequence ID" value="NZ_BKBW01000013.1"/>
</dbReference>
<comment type="caution">
    <text evidence="4">The sequence shown here is derived from an EMBL/GenBank/DDBJ whole genome shotgun (WGS) entry which is preliminary data.</text>
</comment>
<comment type="similarity">
    <text evidence="1">Belongs to the 'phage' integrase family.</text>
</comment>